<dbReference type="InterPro" id="IPR007274">
    <property type="entry name" value="Cop_transporter"/>
</dbReference>
<accession>A0ABR1SYV5</accession>
<keyword evidence="1 4" id="KW-0812">Transmembrane</keyword>
<sequence length="165" mass="18650">MDNMGISTTAAAAAATSTATPTDVCKVNLLWNWDTIDTCFLAPSWYNNSTIKFAFSCIFVFIFAVTLQVFYHSLKTFDAALLLKEHNRRESRDGNQTEKGPEEGGSCCCRRLLRYSPSVWEQTFRAFVYTMTFANAYILMLSVFIQTSVSLCKEEHTERMMGVVS</sequence>
<feature type="transmembrane region" description="Helical" evidence="4">
    <location>
        <begin position="126"/>
        <end position="145"/>
    </location>
</feature>
<keyword evidence="4" id="KW-0187">Copper transport</keyword>
<name>A0ABR1SYV5_9PEZI</name>
<reference evidence="5 6" key="1">
    <citation type="submission" date="2023-01" db="EMBL/GenBank/DDBJ databases">
        <title>Analysis of 21 Apiospora genomes using comparative genomics revels a genus with tremendous synthesis potential of carbohydrate active enzymes and secondary metabolites.</title>
        <authorList>
            <person name="Sorensen T."/>
        </authorList>
    </citation>
    <scope>NUCLEOTIDE SEQUENCE [LARGE SCALE GENOMIC DNA]</scope>
    <source>
        <strain evidence="5 6">CBS 33761</strain>
    </source>
</reference>
<dbReference type="PANTHER" id="PTHR12483:SF115">
    <property type="entry name" value="COPPER TRANSPORT PROTEIN"/>
    <property type="match status" value="1"/>
</dbReference>
<keyword evidence="6" id="KW-1185">Reference proteome</keyword>
<keyword evidence="4" id="KW-0406">Ion transport</keyword>
<keyword evidence="4" id="KW-0813">Transport</keyword>
<comment type="subcellular location">
    <subcellularLocation>
        <location evidence="4">Membrane</location>
        <topology evidence="4">Multi-pass membrane protein</topology>
    </subcellularLocation>
</comment>
<keyword evidence="4" id="KW-0186">Copper</keyword>
<evidence type="ECO:0000313" key="5">
    <source>
        <dbReference type="EMBL" id="KAK8038718.1"/>
    </source>
</evidence>
<organism evidence="5 6">
    <name type="scientific">Apiospora rasikravindrae</name>
    <dbReference type="NCBI Taxonomy" id="990691"/>
    <lineage>
        <taxon>Eukaryota</taxon>
        <taxon>Fungi</taxon>
        <taxon>Dikarya</taxon>
        <taxon>Ascomycota</taxon>
        <taxon>Pezizomycotina</taxon>
        <taxon>Sordariomycetes</taxon>
        <taxon>Xylariomycetidae</taxon>
        <taxon>Amphisphaeriales</taxon>
        <taxon>Apiosporaceae</taxon>
        <taxon>Apiospora</taxon>
    </lineage>
</organism>
<evidence type="ECO:0000256" key="1">
    <source>
        <dbReference type="ARBA" id="ARBA00022692"/>
    </source>
</evidence>
<evidence type="ECO:0000313" key="6">
    <source>
        <dbReference type="Proteomes" id="UP001444661"/>
    </source>
</evidence>
<evidence type="ECO:0000256" key="3">
    <source>
        <dbReference type="ARBA" id="ARBA00023136"/>
    </source>
</evidence>
<keyword evidence="2 4" id="KW-1133">Transmembrane helix</keyword>
<evidence type="ECO:0000256" key="2">
    <source>
        <dbReference type="ARBA" id="ARBA00022989"/>
    </source>
</evidence>
<protein>
    <recommendedName>
        <fullName evidence="4">Copper transport protein</fullName>
    </recommendedName>
</protein>
<evidence type="ECO:0000256" key="4">
    <source>
        <dbReference type="RuleBase" id="RU367022"/>
    </source>
</evidence>
<dbReference type="PANTHER" id="PTHR12483">
    <property type="entry name" value="SOLUTE CARRIER FAMILY 31 COPPER TRANSPORTERS"/>
    <property type="match status" value="1"/>
</dbReference>
<dbReference type="Pfam" id="PF04145">
    <property type="entry name" value="Ctr"/>
    <property type="match status" value="1"/>
</dbReference>
<dbReference type="Proteomes" id="UP001444661">
    <property type="component" value="Unassembled WGS sequence"/>
</dbReference>
<dbReference type="EMBL" id="JAQQWK010000006">
    <property type="protein sequence ID" value="KAK8038718.1"/>
    <property type="molecule type" value="Genomic_DNA"/>
</dbReference>
<proteinExistence type="inferred from homology"/>
<comment type="caution">
    <text evidence="5">The sequence shown here is derived from an EMBL/GenBank/DDBJ whole genome shotgun (WGS) entry which is preliminary data.</text>
</comment>
<keyword evidence="3 4" id="KW-0472">Membrane</keyword>
<feature type="transmembrane region" description="Helical" evidence="4">
    <location>
        <begin position="53"/>
        <end position="74"/>
    </location>
</feature>
<comment type="similarity">
    <text evidence="4">Belongs to the copper transporter (Ctr) (TC 1.A.56) family. SLC31A subfamily.</text>
</comment>
<gene>
    <name evidence="5" type="ORF">PG993_007129</name>
</gene>